<dbReference type="AlphaFoldDB" id="A0A2D0KNG5"/>
<accession>A0A2D0KNG5</accession>
<dbReference type="EMBL" id="NJAJ01000021">
    <property type="protein sequence ID" value="PHM64981.1"/>
    <property type="molecule type" value="Genomic_DNA"/>
</dbReference>
<comment type="caution">
    <text evidence="1">The sequence shown here is derived from an EMBL/GenBank/DDBJ whole genome shotgun (WGS) entry which is preliminary data.</text>
</comment>
<protein>
    <submittedName>
        <fullName evidence="1">Uncharacterized protein</fullName>
    </submittedName>
</protein>
<reference evidence="1 2" key="1">
    <citation type="journal article" date="2017" name="Nat. Microbiol.">
        <title>Natural product diversity associated with the nematode symbionts Photorhabdus and Xenorhabdus.</title>
        <authorList>
            <person name="Tobias N.J."/>
            <person name="Wolff H."/>
            <person name="Djahanschiri B."/>
            <person name="Grundmann F."/>
            <person name="Kronenwerth M."/>
            <person name="Shi Y.M."/>
            <person name="Simonyi S."/>
            <person name="Grun P."/>
            <person name="Shapiro-Ilan D."/>
            <person name="Pidot S.J."/>
            <person name="Stinear T.P."/>
            <person name="Ebersberger I."/>
            <person name="Bode H.B."/>
        </authorList>
    </citation>
    <scope>NUCLEOTIDE SEQUENCE [LARGE SCALE GENOMIC DNA]</scope>
    <source>
        <strain evidence="1 2">DSM 17904</strain>
    </source>
</reference>
<organism evidence="1 2">
    <name type="scientific">Xenorhabdus stockiae</name>
    <dbReference type="NCBI Taxonomy" id="351614"/>
    <lineage>
        <taxon>Bacteria</taxon>
        <taxon>Pseudomonadati</taxon>
        <taxon>Pseudomonadota</taxon>
        <taxon>Gammaproteobacteria</taxon>
        <taxon>Enterobacterales</taxon>
        <taxon>Morganellaceae</taxon>
        <taxon>Xenorhabdus</taxon>
    </lineage>
</organism>
<evidence type="ECO:0000313" key="1">
    <source>
        <dbReference type="EMBL" id="PHM64981.1"/>
    </source>
</evidence>
<sequence length="131" mass="15392">MSVHNMIDKKNIIDGIVFADEDNPNEKVIFNFYTWVEVLKAIIVKYSNKSESEAEHLVLNHPAVYLPRNSSRSLATLSHESEYKWAMVIVYGHGYWQRGIPAYEPEGFDEWEEQYRKDHGLAEFSFDYIDE</sequence>
<name>A0A2D0KNG5_9GAMM</name>
<keyword evidence="2" id="KW-1185">Reference proteome</keyword>
<evidence type="ECO:0000313" key="2">
    <source>
        <dbReference type="Proteomes" id="UP000222366"/>
    </source>
</evidence>
<dbReference type="Proteomes" id="UP000222366">
    <property type="component" value="Unassembled WGS sequence"/>
</dbReference>
<gene>
    <name evidence="1" type="ORF">Xsto_02442</name>
</gene>
<proteinExistence type="predicted"/>